<reference evidence="2 3" key="1">
    <citation type="submission" date="2020-08" db="EMBL/GenBank/DDBJ databases">
        <authorList>
            <person name="Liu C."/>
            <person name="Sun Q."/>
        </authorList>
    </citation>
    <scope>NUCLEOTIDE SEQUENCE [LARGE SCALE GENOMIC DNA]</scope>
    <source>
        <strain evidence="2 3">NSJ-29</strain>
    </source>
</reference>
<proteinExistence type="predicted"/>
<keyword evidence="1" id="KW-0472">Membrane</keyword>
<dbReference type="RefSeq" id="WP_249328913.1">
    <property type="nucleotide sequence ID" value="NZ_CP060635.1"/>
</dbReference>
<dbReference type="EMBL" id="CP060635">
    <property type="protein sequence ID" value="QNM08755.1"/>
    <property type="molecule type" value="Genomic_DNA"/>
</dbReference>
<keyword evidence="1" id="KW-0812">Transmembrane</keyword>
<evidence type="ECO:0000313" key="2">
    <source>
        <dbReference type="EMBL" id="QNM08755.1"/>
    </source>
</evidence>
<feature type="transmembrane region" description="Helical" evidence="1">
    <location>
        <begin position="20"/>
        <end position="53"/>
    </location>
</feature>
<name>A0A7G9GD73_9FIRM</name>
<protein>
    <submittedName>
        <fullName evidence="2">Uncharacterized protein</fullName>
    </submittedName>
</protein>
<keyword evidence="3" id="KW-1185">Reference proteome</keyword>
<evidence type="ECO:0000256" key="1">
    <source>
        <dbReference type="SAM" id="Phobius"/>
    </source>
</evidence>
<sequence length="167" mass="19050">MSDVYTEILVPKKVTAPDIFVKVILILLTGASIAAGVIVRPAFLIAAAVFLLLDILLIPRLSVEYEYLYINGELDVDKIFSKSRRKRAAVYTMEQLELMAPAGSGHLEEYERRQGIRTVNFTSRNPGAPVYVMMIVRDRQMERVLLEPDEKMLKDLKMKFPRKVFSD</sequence>
<accession>A0A7G9GD73</accession>
<evidence type="ECO:0000313" key="3">
    <source>
        <dbReference type="Proteomes" id="UP000515860"/>
    </source>
</evidence>
<dbReference type="Proteomes" id="UP000515860">
    <property type="component" value="Chromosome"/>
</dbReference>
<keyword evidence="1" id="KW-1133">Transmembrane helix</keyword>
<organism evidence="2 3">
    <name type="scientific">Wansuia hejianensis</name>
    <dbReference type="NCBI Taxonomy" id="2763667"/>
    <lineage>
        <taxon>Bacteria</taxon>
        <taxon>Bacillati</taxon>
        <taxon>Bacillota</taxon>
        <taxon>Clostridia</taxon>
        <taxon>Lachnospirales</taxon>
        <taxon>Lachnospiraceae</taxon>
        <taxon>Wansuia</taxon>
    </lineage>
</organism>
<gene>
    <name evidence="2" type="ORF">H9Q79_00065</name>
</gene>
<dbReference type="InterPro" id="IPR046088">
    <property type="entry name" value="DUF6106"/>
</dbReference>
<dbReference type="KEGG" id="whj:H9Q79_00065"/>
<dbReference type="Pfam" id="PF19601">
    <property type="entry name" value="DUF6106"/>
    <property type="match status" value="1"/>
</dbReference>
<dbReference type="AlphaFoldDB" id="A0A7G9GD73"/>